<feature type="transmembrane region" description="Helical" evidence="7">
    <location>
        <begin position="188"/>
        <end position="208"/>
    </location>
</feature>
<sequence length="855" mass="91142">MKIAQKLGLLVGALLAAVLTTGLILSSQLASTSKEYQDLIDGNIQQREASRTMLVAFGQQVTAFQQILLQARTADDYARLKAEYEEQAKTVDSLNDELLKNVTAEDPRLKTMLEQFQTSHSAVGSQYTAALAAFEDSNYEDIAGVSASVEGLEEFPNDLVNIIADYRTRSAEELIASQNATASDRLRLIIIGGVLLLLLATAAAVIVVRGITRPVRSLTNAALTVANERMPRVVSEISTMAGDAEPPSLPRFQVTTKDELSTLASALTTLQNSAVDLALEQRRNELANAETLVNLGRRNQSLMTRMLGYVTELERDESNPASLDKLFRLDHLTTRIRRNAESLLVLAGAKQTRTWSHPIAMQDVLRAALSEIEEYNRVTVHHMDHAKVSGSVAADLTHMLAELLENATRFSPRERQVQVVGRLIPSGYQFDVIDAGLGMTAEELSEANERIAEAGQRRPDAKVLGLHVVGRIASRRDMLVYLLPSDQVGLTAQVLVPAAVISDAKLPTGFDQVTEVPMLSSPKKPEPAQVSSSAPALAPTPRRNPGSTPNRPMPQPAQREAVQPFPAGPSAGQMPQLTPGNQGRAIEPAAQASAPARRVRGAQLGDLGIDNNDSAPRVDPNATRSQLSSFQSGNAAARQSGNGTAPGSPATPGNGAPRRESGPLVALPSGATPQPTTPWPLNQQNQPLNRRTPQQNLPQNLQQNPQQSAPNAPSQQSPGPVRRVRGAQLGELGALDSDQSAGPVDPNRVRSQMSSLQSGVAAARRGTGAIGQPQAGGPAAPSGDRSQNPPTTPVRRVRGAQLGELDTGTGGAFRGLPRDAAGIGRQLSNLQAATTRATQETGRIHATDDETMESN</sequence>
<dbReference type="Proteomes" id="UP001197247">
    <property type="component" value="Unassembled WGS sequence"/>
</dbReference>
<feature type="compositionally biased region" description="Polar residues" evidence="6">
    <location>
        <begin position="749"/>
        <end position="758"/>
    </location>
</feature>
<evidence type="ECO:0000256" key="4">
    <source>
        <dbReference type="ARBA" id="ARBA00022679"/>
    </source>
</evidence>
<feature type="compositionally biased region" description="Polar residues" evidence="6">
    <location>
        <begin position="671"/>
        <end position="692"/>
    </location>
</feature>
<feature type="compositionally biased region" description="Low complexity" evidence="6">
    <location>
        <begin position="584"/>
        <end position="596"/>
    </location>
</feature>
<evidence type="ECO:0000256" key="6">
    <source>
        <dbReference type="SAM" id="MobiDB-lite"/>
    </source>
</evidence>
<feature type="region of interest" description="Disordered" evidence="6">
    <location>
        <begin position="517"/>
        <end position="819"/>
    </location>
</feature>
<feature type="compositionally biased region" description="Polar residues" evidence="6">
    <location>
        <begin position="832"/>
        <end position="841"/>
    </location>
</feature>
<comment type="catalytic activity">
    <reaction evidence="1">
        <text>ATP + protein L-histidine = ADP + protein N-phospho-L-histidine.</text>
        <dbReference type="EC" id="2.7.13.3"/>
    </reaction>
</comment>
<keyword evidence="5" id="KW-0418">Kinase</keyword>
<dbReference type="RefSeq" id="WP_214153722.1">
    <property type="nucleotide sequence ID" value="NZ_JAHBAY010000001.1"/>
</dbReference>
<evidence type="ECO:0000256" key="5">
    <source>
        <dbReference type="ARBA" id="ARBA00022777"/>
    </source>
</evidence>
<keyword evidence="7" id="KW-0812">Transmembrane</keyword>
<evidence type="ECO:0000256" key="7">
    <source>
        <dbReference type="SAM" id="Phobius"/>
    </source>
</evidence>
<organism evidence="9 10">
    <name type="scientific">Kineosporia corallincola</name>
    <dbReference type="NCBI Taxonomy" id="2835133"/>
    <lineage>
        <taxon>Bacteria</taxon>
        <taxon>Bacillati</taxon>
        <taxon>Actinomycetota</taxon>
        <taxon>Actinomycetes</taxon>
        <taxon>Kineosporiales</taxon>
        <taxon>Kineosporiaceae</taxon>
        <taxon>Kineosporia</taxon>
    </lineage>
</organism>
<evidence type="ECO:0000256" key="3">
    <source>
        <dbReference type="ARBA" id="ARBA00022553"/>
    </source>
</evidence>
<dbReference type="Pfam" id="PF02518">
    <property type="entry name" value="HATPase_c"/>
    <property type="match status" value="1"/>
</dbReference>
<dbReference type="EC" id="2.7.13.3" evidence="2"/>
<accession>A0ABS5TBY8</accession>
<keyword evidence="4" id="KW-0808">Transferase</keyword>
<keyword evidence="7" id="KW-1133">Transmembrane helix</keyword>
<evidence type="ECO:0000313" key="9">
    <source>
        <dbReference type="EMBL" id="MBT0767638.1"/>
    </source>
</evidence>
<keyword evidence="7" id="KW-0472">Membrane</keyword>
<feature type="compositionally biased region" description="Polar residues" evidence="6">
    <location>
        <begin position="622"/>
        <end position="645"/>
    </location>
</feature>
<dbReference type="PANTHER" id="PTHR45436">
    <property type="entry name" value="SENSOR HISTIDINE KINASE YKOH"/>
    <property type="match status" value="1"/>
</dbReference>
<feature type="domain" description="Histidine kinase/HSP90-like ATPase" evidence="8">
    <location>
        <begin position="394"/>
        <end position="475"/>
    </location>
</feature>
<gene>
    <name evidence="9" type="ORF">KIH74_01795</name>
</gene>
<dbReference type="InterPro" id="IPR036890">
    <property type="entry name" value="HATPase_C_sf"/>
</dbReference>
<proteinExistence type="predicted"/>
<evidence type="ECO:0000313" key="10">
    <source>
        <dbReference type="Proteomes" id="UP001197247"/>
    </source>
</evidence>
<evidence type="ECO:0000256" key="2">
    <source>
        <dbReference type="ARBA" id="ARBA00012438"/>
    </source>
</evidence>
<evidence type="ECO:0000256" key="1">
    <source>
        <dbReference type="ARBA" id="ARBA00000085"/>
    </source>
</evidence>
<dbReference type="Gene3D" id="3.30.565.10">
    <property type="entry name" value="Histidine kinase-like ATPase, C-terminal domain"/>
    <property type="match status" value="1"/>
</dbReference>
<dbReference type="InterPro" id="IPR050428">
    <property type="entry name" value="TCS_sensor_his_kinase"/>
</dbReference>
<feature type="compositionally biased region" description="Low complexity" evidence="6">
    <location>
        <begin position="770"/>
        <end position="781"/>
    </location>
</feature>
<keyword evidence="10" id="KW-1185">Reference proteome</keyword>
<protein>
    <recommendedName>
        <fullName evidence="2">histidine kinase</fullName>
        <ecNumber evidence="2">2.7.13.3</ecNumber>
    </recommendedName>
</protein>
<dbReference type="InterPro" id="IPR003594">
    <property type="entry name" value="HATPase_dom"/>
</dbReference>
<feature type="region of interest" description="Disordered" evidence="6">
    <location>
        <begin position="832"/>
        <end position="855"/>
    </location>
</feature>
<comment type="caution">
    <text evidence="9">The sequence shown here is derived from an EMBL/GenBank/DDBJ whole genome shotgun (WGS) entry which is preliminary data.</text>
</comment>
<dbReference type="PANTHER" id="PTHR45436:SF5">
    <property type="entry name" value="SENSOR HISTIDINE KINASE TRCS"/>
    <property type="match status" value="1"/>
</dbReference>
<feature type="compositionally biased region" description="Low complexity" evidence="6">
    <location>
        <begin position="693"/>
        <end position="718"/>
    </location>
</feature>
<keyword evidence="3" id="KW-0597">Phosphoprotein</keyword>
<dbReference type="SUPFAM" id="SSF55874">
    <property type="entry name" value="ATPase domain of HSP90 chaperone/DNA topoisomerase II/histidine kinase"/>
    <property type="match status" value="1"/>
</dbReference>
<name>A0ABS5TBY8_9ACTN</name>
<dbReference type="Gene3D" id="6.10.340.10">
    <property type="match status" value="1"/>
</dbReference>
<reference evidence="9 10" key="1">
    <citation type="submission" date="2021-05" db="EMBL/GenBank/DDBJ databases">
        <title>Kineosporia and Streptomyces sp. nov. two new marine actinobacteria isolated from Coral.</title>
        <authorList>
            <person name="Buangrab K."/>
            <person name="Sutthacheep M."/>
            <person name="Yeemin T."/>
            <person name="Harunari E."/>
            <person name="Igarashi Y."/>
            <person name="Kanchanasin P."/>
            <person name="Tanasupawat S."/>
            <person name="Phongsopitanun W."/>
        </authorList>
    </citation>
    <scope>NUCLEOTIDE SEQUENCE [LARGE SCALE GENOMIC DNA]</scope>
    <source>
        <strain evidence="9 10">J2-2</strain>
    </source>
</reference>
<dbReference type="EMBL" id="JAHBAY010000001">
    <property type="protein sequence ID" value="MBT0767638.1"/>
    <property type="molecule type" value="Genomic_DNA"/>
</dbReference>
<evidence type="ECO:0000259" key="8">
    <source>
        <dbReference type="Pfam" id="PF02518"/>
    </source>
</evidence>